<dbReference type="PROSITE" id="PS51371">
    <property type="entry name" value="CBS"/>
    <property type="match status" value="2"/>
</dbReference>
<reference evidence="3 4" key="1">
    <citation type="journal article" date="2015" name="Nature">
        <title>rRNA introns, odd ribosomes, and small enigmatic genomes across a large radiation of phyla.</title>
        <authorList>
            <person name="Brown C.T."/>
            <person name="Hug L.A."/>
            <person name="Thomas B.C."/>
            <person name="Sharon I."/>
            <person name="Castelle C.J."/>
            <person name="Singh A."/>
            <person name="Wilkins M.J."/>
            <person name="Williams K.H."/>
            <person name="Banfield J.F."/>
        </authorList>
    </citation>
    <scope>NUCLEOTIDE SEQUENCE [LARGE SCALE GENOMIC DNA]</scope>
</reference>
<dbReference type="SUPFAM" id="SSF54631">
    <property type="entry name" value="CBS-domain pair"/>
    <property type="match status" value="1"/>
</dbReference>
<dbReference type="CDD" id="cd04606">
    <property type="entry name" value="CBS_pair_Mg_transporter"/>
    <property type="match status" value="1"/>
</dbReference>
<keyword evidence="1" id="KW-0129">CBS domain</keyword>
<dbReference type="SUPFAM" id="SSF158791">
    <property type="entry name" value="MgtE N-terminal domain-like"/>
    <property type="match status" value="1"/>
</dbReference>
<dbReference type="InterPro" id="IPR006669">
    <property type="entry name" value="MgtE_transporter"/>
</dbReference>
<comment type="caution">
    <text evidence="3">The sequence shown here is derived from an EMBL/GenBank/DDBJ whole genome shotgun (WGS) entry which is preliminary data.</text>
</comment>
<protein>
    <submittedName>
        <fullName evidence="3">Magnesium transporter</fullName>
    </submittedName>
</protein>
<organism evidence="3 4">
    <name type="scientific">Candidatus Magasanikbacteria bacterium GW2011_GWA2_45_39</name>
    <dbReference type="NCBI Taxonomy" id="1619041"/>
    <lineage>
        <taxon>Bacteria</taxon>
        <taxon>Candidatus Magasanikiibacteriota</taxon>
    </lineage>
</organism>
<accession>A0A0G1MEH6</accession>
<name>A0A0G1MEH6_9BACT</name>
<dbReference type="AlphaFoldDB" id="A0A0G1MEH6"/>
<evidence type="ECO:0000259" key="2">
    <source>
        <dbReference type="PROSITE" id="PS51371"/>
    </source>
</evidence>
<dbReference type="InterPro" id="IPR038076">
    <property type="entry name" value="MgtE_N_sf"/>
</dbReference>
<dbReference type="SMART" id="SM00116">
    <property type="entry name" value="CBS"/>
    <property type="match status" value="2"/>
</dbReference>
<dbReference type="Pfam" id="PF03448">
    <property type="entry name" value="MgtE_N"/>
    <property type="match status" value="1"/>
</dbReference>
<dbReference type="Gene3D" id="1.25.60.10">
    <property type="entry name" value="MgtE N-terminal domain-like"/>
    <property type="match status" value="1"/>
</dbReference>
<dbReference type="Gene3D" id="3.10.580.10">
    <property type="entry name" value="CBS-domain"/>
    <property type="match status" value="1"/>
</dbReference>
<dbReference type="GO" id="GO:0015095">
    <property type="term" value="F:magnesium ion transmembrane transporter activity"/>
    <property type="evidence" value="ECO:0007669"/>
    <property type="project" value="InterPro"/>
</dbReference>
<dbReference type="InterPro" id="IPR046342">
    <property type="entry name" value="CBS_dom_sf"/>
</dbReference>
<gene>
    <name evidence="3" type="ORF">UX10_C0025G0009</name>
</gene>
<dbReference type="EMBL" id="LCKX01000025">
    <property type="protein sequence ID" value="KKU06706.1"/>
    <property type="molecule type" value="Genomic_DNA"/>
</dbReference>
<evidence type="ECO:0000256" key="1">
    <source>
        <dbReference type="PROSITE-ProRule" id="PRU00703"/>
    </source>
</evidence>
<feature type="domain" description="CBS" evidence="2">
    <location>
        <begin position="349"/>
        <end position="405"/>
    </location>
</feature>
<dbReference type="Pfam" id="PF00571">
    <property type="entry name" value="CBS"/>
    <property type="match status" value="2"/>
</dbReference>
<dbReference type="SMART" id="SM00924">
    <property type="entry name" value="MgtE_N"/>
    <property type="match status" value="1"/>
</dbReference>
<dbReference type="PATRIC" id="fig|1619041.3.peg.709"/>
<feature type="domain" description="CBS" evidence="2">
    <location>
        <begin position="285"/>
        <end position="347"/>
    </location>
</feature>
<evidence type="ECO:0000313" key="4">
    <source>
        <dbReference type="Proteomes" id="UP000033999"/>
    </source>
</evidence>
<sequence length="405" mass="45707">FSIMIYLSHLLNAKVFDSSDARVGVLKDIIVRPMPGEYAPLTYLAVRTKRDGLVWLAYDYVENLSRGEISLKNLYDRIVPIPPEKEGLFLRRDVLDQQIVDVEGARVVRVNDLQIGLIDKTMCVIGMDVSTKGMLRRLGAAWTDVFNWFPPKIVDWRNSQVIKGTVHVNSLSKDLVRLHPADIANIIEDLSLKQGSNLVQSLDSATAARVFEEIDPEIQKLLISRLGPEHSAKISERMSIDELVDLIKSLPHHQAKELIEYVEKDRAKKVQTLLRYPDDTAGGLMTTEYITSAPDATVEQAIQEVRKVSDAFRSINYLYVVDALGVYKGVVSLRRLLIAKPSDRLKNIMKKTRRLPVLRTHQSLKIVAQIITKYNLNSIAVVDREKKILGVVTVDDVMRALVPHA</sequence>
<dbReference type="InterPro" id="IPR006668">
    <property type="entry name" value="Mg_transptr_MgtE_intracell_dom"/>
</dbReference>
<feature type="non-terminal residue" evidence="3">
    <location>
        <position position="1"/>
    </location>
</feature>
<dbReference type="Proteomes" id="UP000033999">
    <property type="component" value="Unassembled WGS sequence"/>
</dbReference>
<dbReference type="PANTHER" id="PTHR43773:SF1">
    <property type="entry name" value="MAGNESIUM TRANSPORTER MGTE"/>
    <property type="match status" value="1"/>
</dbReference>
<evidence type="ECO:0000313" key="3">
    <source>
        <dbReference type="EMBL" id="KKU06706.1"/>
    </source>
</evidence>
<dbReference type="GO" id="GO:0016020">
    <property type="term" value="C:membrane"/>
    <property type="evidence" value="ECO:0007669"/>
    <property type="project" value="InterPro"/>
</dbReference>
<dbReference type="InterPro" id="IPR000644">
    <property type="entry name" value="CBS_dom"/>
</dbReference>
<proteinExistence type="predicted"/>
<dbReference type="PANTHER" id="PTHR43773">
    <property type="entry name" value="MAGNESIUM TRANSPORTER MGTE"/>
    <property type="match status" value="1"/>
</dbReference>